<name>A0A941IEN7_9ACTN</name>
<dbReference type="RefSeq" id="WP_212516581.1">
    <property type="nucleotide sequence ID" value="NZ_JAGSOH010000005.1"/>
</dbReference>
<keyword evidence="2" id="KW-1185">Reference proteome</keyword>
<evidence type="ECO:0000313" key="1">
    <source>
        <dbReference type="EMBL" id="MBR7825435.1"/>
    </source>
</evidence>
<accession>A0A941IEN7</accession>
<evidence type="ECO:0000313" key="2">
    <source>
        <dbReference type="Proteomes" id="UP000676325"/>
    </source>
</evidence>
<dbReference type="AlphaFoldDB" id="A0A941IEN7"/>
<comment type="caution">
    <text evidence="1">The sequence shown here is derived from an EMBL/GenBank/DDBJ whole genome shotgun (WGS) entry which is preliminary data.</text>
</comment>
<protein>
    <submittedName>
        <fullName evidence="1">Uncharacterized protein</fullName>
    </submittedName>
</protein>
<gene>
    <name evidence="1" type="ORF">KDK95_03895</name>
</gene>
<reference evidence="1" key="1">
    <citation type="submission" date="2021-04" db="EMBL/GenBank/DDBJ databases">
        <title>Genome based classification of Actinospica acidithermotolerans sp. nov., an actinobacterium isolated from an Indonesian hot spring.</title>
        <authorList>
            <person name="Kusuma A.B."/>
            <person name="Putra K.E."/>
            <person name="Nafisah S."/>
            <person name="Loh J."/>
            <person name="Nouioui I."/>
            <person name="Goodfellow M."/>
        </authorList>
    </citation>
    <scope>NUCLEOTIDE SEQUENCE</scope>
    <source>
        <strain evidence="1">MGRD01-02</strain>
    </source>
</reference>
<dbReference type="EMBL" id="JAGSOH010000005">
    <property type="protein sequence ID" value="MBR7825435.1"/>
    <property type="molecule type" value="Genomic_DNA"/>
</dbReference>
<dbReference type="Proteomes" id="UP000676325">
    <property type="component" value="Unassembled WGS sequence"/>
</dbReference>
<proteinExistence type="predicted"/>
<organism evidence="1 2">
    <name type="scientific">Actinospica acidithermotolerans</name>
    <dbReference type="NCBI Taxonomy" id="2828514"/>
    <lineage>
        <taxon>Bacteria</taxon>
        <taxon>Bacillati</taxon>
        <taxon>Actinomycetota</taxon>
        <taxon>Actinomycetes</taxon>
        <taxon>Catenulisporales</taxon>
        <taxon>Actinospicaceae</taxon>
        <taxon>Actinospica</taxon>
    </lineage>
</organism>
<sequence length="71" mass="7975">MIRARCAERPGRRRGGDAHSLAGAAWEARYRLEEDRLLRALRLLRLLRALRTLRAAGATDAARYGRGSGWS</sequence>